<comment type="caution">
    <text evidence="2">The sequence shown here is derived from an EMBL/GenBank/DDBJ whole genome shotgun (WGS) entry which is preliminary data.</text>
</comment>
<keyword evidence="3" id="KW-1185">Reference proteome</keyword>
<dbReference type="EMBL" id="JBHLSV010000022">
    <property type="protein sequence ID" value="MFC0675352.1"/>
    <property type="molecule type" value="Genomic_DNA"/>
</dbReference>
<dbReference type="PANTHER" id="PTHR22642">
    <property type="entry name" value="IMIDAZOLONEPROPIONASE"/>
    <property type="match status" value="1"/>
</dbReference>
<gene>
    <name evidence="2" type="ORF">ACFFF6_15410</name>
</gene>
<reference evidence="2 3" key="1">
    <citation type="submission" date="2024-09" db="EMBL/GenBank/DDBJ databases">
        <authorList>
            <person name="Sun Q."/>
            <person name="Mori K."/>
        </authorList>
    </citation>
    <scope>NUCLEOTIDE SEQUENCE [LARGE SCALE GENOMIC DNA]</scope>
    <source>
        <strain evidence="2 3">CICC 10874</strain>
    </source>
</reference>
<evidence type="ECO:0000259" key="1">
    <source>
        <dbReference type="Pfam" id="PF07969"/>
    </source>
</evidence>
<name>A0ABV6REC9_9MICO</name>
<dbReference type="SUPFAM" id="SSF51338">
    <property type="entry name" value="Composite domain of metallo-dependent hydrolases"/>
    <property type="match status" value="1"/>
</dbReference>
<dbReference type="RefSeq" id="WP_376982315.1">
    <property type="nucleotide sequence ID" value="NZ_JBHLSV010000022.1"/>
</dbReference>
<organism evidence="2 3">
    <name type="scientific">Brachybacterium hainanense</name>
    <dbReference type="NCBI Taxonomy" id="1541174"/>
    <lineage>
        <taxon>Bacteria</taxon>
        <taxon>Bacillati</taxon>
        <taxon>Actinomycetota</taxon>
        <taxon>Actinomycetes</taxon>
        <taxon>Micrococcales</taxon>
        <taxon>Dermabacteraceae</taxon>
        <taxon>Brachybacterium</taxon>
    </lineage>
</organism>
<dbReference type="InterPro" id="IPR013108">
    <property type="entry name" value="Amidohydro_3"/>
</dbReference>
<dbReference type="SUPFAM" id="SSF51556">
    <property type="entry name" value="Metallo-dependent hydrolases"/>
    <property type="match status" value="1"/>
</dbReference>
<dbReference type="Proteomes" id="UP001589793">
    <property type="component" value="Unassembled WGS sequence"/>
</dbReference>
<sequence length="486" mass="51075">MLIRSLRLSSRLCDLRVEDGIIAELAPDLRPRPGEEVHDAAGAVAIPGLWDQHVHVGQSAQGHARLDTSGAASAADCVRLAAAALRTRQDGTLVGFGHRLVDFPDPPTVAALDAVSAAVPIVLIGGDAHHAWMNTPALAGLGLPPRRGIVAEDEWFDAIAHLDDLPGVSAGLEAGVDHLQREALSRGVVGLVDMEWGDNHARWARRQARVRVRTATYASGLTRVPGPSGSPVGSSGLVEVGPLKVILDGSLGSRTAYCRHPYDVQGSSAQGRGVLNVDEAALEELLRGAQQRGLDAAVHAIGDAAAQLALEVLARVGIRRSRLEHAQMLADPDVAAMARLGTIASVQPAHLLDDRDATAELWPGQDGHAFRFRDLLRAGVPLAFGSDAPVAPIDPWLAMAAAVHRSADTRPAWHAEQQLTPREALAASTDGVAELAVGGRGDVVLLEEDPFADPAPGDAPAREAAEHLRSVRPLATIVAGRLAFSR</sequence>
<dbReference type="GO" id="GO:0016787">
    <property type="term" value="F:hydrolase activity"/>
    <property type="evidence" value="ECO:0007669"/>
    <property type="project" value="UniProtKB-KW"/>
</dbReference>
<dbReference type="Gene3D" id="3.20.20.140">
    <property type="entry name" value="Metal-dependent hydrolases"/>
    <property type="match status" value="1"/>
</dbReference>
<keyword evidence="2" id="KW-0378">Hydrolase</keyword>
<dbReference type="Gene3D" id="3.10.310.70">
    <property type="match status" value="1"/>
</dbReference>
<proteinExistence type="predicted"/>
<evidence type="ECO:0000313" key="3">
    <source>
        <dbReference type="Proteomes" id="UP001589793"/>
    </source>
</evidence>
<evidence type="ECO:0000313" key="2">
    <source>
        <dbReference type="EMBL" id="MFC0675352.1"/>
    </source>
</evidence>
<dbReference type="Gene3D" id="2.30.40.10">
    <property type="entry name" value="Urease, subunit C, domain 1"/>
    <property type="match status" value="1"/>
</dbReference>
<dbReference type="EC" id="3.5.-.-" evidence="2"/>
<dbReference type="InterPro" id="IPR032466">
    <property type="entry name" value="Metal_Hydrolase"/>
</dbReference>
<dbReference type="Pfam" id="PF07969">
    <property type="entry name" value="Amidohydro_3"/>
    <property type="match status" value="1"/>
</dbReference>
<dbReference type="InterPro" id="IPR011059">
    <property type="entry name" value="Metal-dep_hydrolase_composite"/>
</dbReference>
<dbReference type="PANTHER" id="PTHR22642:SF2">
    <property type="entry name" value="PROTEIN LONG AFTER FAR-RED 3"/>
    <property type="match status" value="1"/>
</dbReference>
<feature type="domain" description="Amidohydrolase 3" evidence="1">
    <location>
        <begin position="36"/>
        <end position="482"/>
    </location>
</feature>
<accession>A0ABV6REC9</accession>
<protein>
    <submittedName>
        <fullName evidence="2">Amidohydrolase</fullName>
        <ecNumber evidence="2">3.5.-.-</ecNumber>
    </submittedName>
</protein>